<keyword evidence="3" id="KW-1185">Reference proteome</keyword>
<feature type="transmembrane region" description="Helical" evidence="1">
    <location>
        <begin position="7"/>
        <end position="27"/>
    </location>
</feature>
<dbReference type="STRING" id="1576369.SAMN05421753_11557"/>
<feature type="transmembrane region" description="Helical" evidence="1">
    <location>
        <begin position="562"/>
        <end position="584"/>
    </location>
</feature>
<feature type="transmembrane region" description="Helical" evidence="1">
    <location>
        <begin position="488"/>
        <end position="511"/>
    </location>
</feature>
<evidence type="ECO:0000313" key="2">
    <source>
        <dbReference type="EMBL" id="SFJ06816.1"/>
    </source>
</evidence>
<dbReference type="Proteomes" id="UP000199518">
    <property type="component" value="Unassembled WGS sequence"/>
</dbReference>
<evidence type="ECO:0000256" key="1">
    <source>
        <dbReference type="SAM" id="Phobius"/>
    </source>
</evidence>
<feature type="transmembrane region" description="Helical" evidence="1">
    <location>
        <begin position="523"/>
        <end position="542"/>
    </location>
</feature>
<keyword evidence="1" id="KW-0812">Transmembrane</keyword>
<protein>
    <submittedName>
        <fullName evidence="2">Uncharacterized protein</fullName>
    </submittedName>
</protein>
<feature type="transmembrane region" description="Helical" evidence="1">
    <location>
        <begin position="33"/>
        <end position="55"/>
    </location>
</feature>
<name>A0A1I3NDD1_9PLAN</name>
<reference evidence="3" key="1">
    <citation type="submission" date="2016-10" db="EMBL/GenBank/DDBJ databases">
        <authorList>
            <person name="Varghese N."/>
            <person name="Submissions S."/>
        </authorList>
    </citation>
    <scope>NUCLEOTIDE SEQUENCE [LARGE SCALE GENOMIC DNA]</scope>
    <source>
        <strain evidence="3">DSM 26348</strain>
    </source>
</reference>
<dbReference type="RefSeq" id="WP_092053331.1">
    <property type="nucleotide sequence ID" value="NZ_FOQD01000015.1"/>
</dbReference>
<keyword evidence="1" id="KW-0472">Membrane</keyword>
<feature type="transmembrane region" description="Helical" evidence="1">
    <location>
        <begin position="67"/>
        <end position="86"/>
    </location>
</feature>
<evidence type="ECO:0000313" key="3">
    <source>
        <dbReference type="Proteomes" id="UP000199518"/>
    </source>
</evidence>
<sequence>MKRTVPLLITGLSGLVLVVSSFIPAFQNAGEEVAIWFDILAAIAFVLGGGNLLKLHLQHISDREEGWGYSGVTLVFFVATLLFGLIKLGSPPEASVEAFGESFVPYPLASLPEFRVPGAIPPRADGALVPKSVRLQLREEAGNVVFQGWMQKAQRDDLAGYQDLQEWKCLVEKLYALARPPEQLRGKLRYDPDQRVLAFTGFMTPENRQALLSILPASEETTLLVDRLSALATKPTASPVVNVPPGFQIPPTASQFISLRENVLEIRGPMTVPQREEIVGPWSNAPVARPLPPAARQQLLTELSQSGPITENQQTAFTAYFDAVWNAEQLITAVNLAGVQDPKEKTACELLSELQAGVPEPELTTPAPPPVTLNDAQKAAIKAYTASTTQTEAELLASLTAASPLTAAQTEAVTTFFKELPTLADQRRGLCFRLLETGPLTTAQINFLLDPARQQFAWRHSVGELFVAAHQVKYPWSGDYTAQGTPFWWLYEYLFQPLLTTTFAVLAFYVASAAFRAFRAKNLEAILLLGTAFLILLGRTSAGPLLTSWLPPSLAFLKMDNLMVYIMSIFNTAGNRAIMIGIALGTVSTSLRVLLGVDRSYLGSGKD</sequence>
<accession>A0A1I3NDD1</accession>
<keyword evidence="1" id="KW-1133">Transmembrane helix</keyword>
<gene>
    <name evidence="2" type="ORF">SAMN05421753_11557</name>
</gene>
<dbReference type="AlphaFoldDB" id="A0A1I3NDD1"/>
<dbReference type="OrthoDB" id="259178at2"/>
<organism evidence="2 3">
    <name type="scientific">Planctomicrobium piriforme</name>
    <dbReference type="NCBI Taxonomy" id="1576369"/>
    <lineage>
        <taxon>Bacteria</taxon>
        <taxon>Pseudomonadati</taxon>
        <taxon>Planctomycetota</taxon>
        <taxon>Planctomycetia</taxon>
        <taxon>Planctomycetales</taxon>
        <taxon>Planctomycetaceae</taxon>
        <taxon>Planctomicrobium</taxon>
    </lineage>
</organism>
<dbReference type="EMBL" id="FOQD01000015">
    <property type="protein sequence ID" value="SFJ06816.1"/>
    <property type="molecule type" value="Genomic_DNA"/>
</dbReference>
<proteinExistence type="predicted"/>